<dbReference type="SMART" id="SM00825">
    <property type="entry name" value="PKS_KS"/>
    <property type="match status" value="1"/>
</dbReference>
<dbReference type="SUPFAM" id="SSF55048">
    <property type="entry name" value="Probable ACP-binding domain of malonyl-CoA ACP transacylase"/>
    <property type="match status" value="1"/>
</dbReference>
<dbReference type="InterPro" id="IPR032821">
    <property type="entry name" value="PKS_assoc"/>
</dbReference>
<name>W3WY57_PESFW</name>
<dbReference type="InterPro" id="IPR029063">
    <property type="entry name" value="SAM-dependent_MTases_sf"/>
</dbReference>
<evidence type="ECO:0000256" key="1">
    <source>
        <dbReference type="ARBA" id="ARBA00022450"/>
    </source>
</evidence>
<dbReference type="InterPro" id="IPR011032">
    <property type="entry name" value="GroES-like_sf"/>
</dbReference>
<dbReference type="InterPro" id="IPR049900">
    <property type="entry name" value="PKS_mFAS_DH"/>
</dbReference>
<protein>
    <submittedName>
        <fullName evidence="12">Uncharacterized protein</fullName>
    </submittedName>
</protein>
<dbReference type="SMART" id="SM00823">
    <property type="entry name" value="PKS_PP"/>
    <property type="match status" value="1"/>
</dbReference>
<feature type="active site" description="Proton acceptor; for dehydratase activity" evidence="8">
    <location>
        <position position="1011"/>
    </location>
</feature>
<dbReference type="HOGENOM" id="CLU_000022_31_0_1"/>
<dbReference type="InterPro" id="IPR009081">
    <property type="entry name" value="PP-bd_ACP"/>
</dbReference>
<dbReference type="PROSITE" id="PS52019">
    <property type="entry name" value="PKS_MFAS_DH"/>
    <property type="match status" value="1"/>
</dbReference>
<dbReference type="InterPro" id="IPR014043">
    <property type="entry name" value="Acyl_transferase_dom"/>
</dbReference>
<feature type="region of interest" description="C-terminal hotdog fold" evidence="8">
    <location>
        <begin position="1141"/>
        <end position="1290"/>
    </location>
</feature>
<keyword evidence="5" id="KW-0560">Oxidoreductase</keyword>
<dbReference type="GO" id="GO:1901336">
    <property type="term" value="P:lactone biosynthetic process"/>
    <property type="evidence" value="ECO:0007669"/>
    <property type="project" value="UniProtKB-ARBA"/>
</dbReference>
<dbReference type="InParanoid" id="W3WY57"/>
<dbReference type="InterPro" id="IPR020806">
    <property type="entry name" value="PKS_PP-bd"/>
</dbReference>
<dbReference type="PANTHER" id="PTHR43775:SF29">
    <property type="entry name" value="ASPERFURANONE POLYKETIDE SYNTHASE AFOG-RELATED"/>
    <property type="match status" value="1"/>
</dbReference>
<dbReference type="InterPro" id="IPR049551">
    <property type="entry name" value="PKS_DH_C"/>
</dbReference>
<dbReference type="InterPro" id="IPR016036">
    <property type="entry name" value="Malonyl_transacylase_ACP-bd"/>
</dbReference>
<evidence type="ECO:0000313" key="12">
    <source>
        <dbReference type="EMBL" id="ETS78082.1"/>
    </source>
</evidence>
<keyword evidence="4" id="KW-0521">NADP</keyword>
<dbReference type="Proteomes" id="UP000030651">
    <property type="component" value="Unassembled WGS sequence"/>
</dbReference>
<dbReference type="Pfam" id="PF08659">
    <property type="entry name" value="KR"/>
    <property type="match status" value="1"/>
</dbReference>
<dbReference type="Pfam" id="PF00550">
    <property type="entry name" value="PP-binding"/>
    <property type="match status" value="1"/>
</dbReference>
<dbReference type="InterPro" id="IPR036291">
    <property type="entry name" value="NAD(P)-bd_dom_sf"/>
</dbReference>
<keyword evidence="1" id="KW-0596">Phosphopantetheine</keyword>
<dbReference type="GeneID" id="19275157"/>
<evidence type="ECO:0000256" key="7">
    <source>
        <dbReference type="ARBA" id="ARBA00023315"/>
    </source>
</evidence>
<dbReference type="InterPro" id="IPR050091">
    <property type="entry name" value="PKS_NRPS_Biosynth_Enz"/>
</dbReference>
<dbReference type="Gene3D" id="3.90.180.10">
    <property type="entry name" value="Medium-chain alcohol dehydrogenases, catalytic domain"/>
    <property type="match status" value="1"/>
</dbReference>
<feature type="domain" description="Carrier" evidence="9">
    <location>
        <begin position="2496"/>
        <end position="2577"/>
    </location>
</feature>
<evidence type="ECO:0000259" key="10">
    <source>
        <dbReference type="PROSITE" id="PS52004"/>
    </source>
</evidence>
<dbReference type="InterPro" id="IPR013154">
    <property type="entry name" value="ADH-like_N"/>
</dbReference>
<dbReference type="KEGG" id="pfy:PFICI_10144"/>
<dbReference type="InterPro" id="IPR020807">
    <property type="entry name" value="PKS_DH"/>
</dbReference>
<keyword evidence="3" id="KW-0808">Transferase</keyword>
<keyword evidence="13" id="KW-1185">Reference proteome</keyword>
<dbReference type="InterPro" id="IPR049552">
    <property type="entry name" value="PKS_DH_N"/>
</dbReference>
<dbReference type="PROSITE" id="PS00012">
    <property type="entry name" value="PHOSPHOPANTETHEINE"/>
    <property type="match status" value="1"/>
</dbReference>
<dbReference type="Gene3D" id="3.40.47.10">
    <property type="match status" value="1"/>
</dbReference>
<dbReference type="GO" id="GO:0004312">
    <property type="term" value="F:fatty acid synthase activity"/>
    <property type="evidence" value="ECO:0007669"/>
    <property type="project" value="TreeGrafter"/>
</dbReference>
<dbReference type="SMART" id="SM00826">
    <property type="entry name" value="PKS_DH"/>
    <property type="match status" value="1"/>
</dbReference>
<dbReference type="EMBL" id="KI912115">
    <property type="protein sequence ID" value="ETS78082.1"/>
    <property type="molecule type" value="Genomic_DNA"/>
</dbReference>
<dbReference type="InterPro" id="IPR042104">
    <property type="entry name" value="PKS_dehydratase_sf"/>
</dbReference>
<dbReference type="Pfam" id="PF00109">
    <property type="entry name" value="ketoacyl-synt"/>
    <property type="match status" value="1"/>
</dbReference>
<feature type="region of interest" description="N-terminal hotdog fold" evidence="8">
    <location>
        <begin position="979"/>
        <end position="1112"/>
    </location>
</feature>
<dbReference type="SMART" id="SM00829">
    <property type="entry name" value="PKS_ER"/>
    <property type="match status" value="1"/>
</dbReference>
<dbReference type="InterPro" id="IPR001227">
    <property type="entry name" value="Ac_transferase_dom_sf"/>
</dbReference>
<keyword evidence="2" id="KW-0597">Phosphoprotein</keyword>
<dbReference type="InterPro" id="IPR013217">
    <property type="entry name" value="Methyltransf_12"/>
</dbReference>
<dbReference type="Gene3D" id="3.40.50.720">
    <property type="entry name" value="NAD(P)-binding Rossmann-like Domain"/>
    <property type="match status" value="1"/>
</dbReference>
<dbReference type="GO" id="GO:0006633">
    <property type="term" value="P:fatty acid biosynthetic process"/>
    <property type="evidence" value="ECO:0007669"/>
    <property type="project" value="TreeGrafter"/>
</dbReference>
<keyword evidence="7" id="KW-0012">Acyltransferase</keyword>
<sequence length="2583" mass="283566">MATTMEPMAIIGFSFRLPQDAQDEARFWEVMQNRENLAGEWPETRLNVGSLHDDDSPKRPSTLAARGGHFYKEDIAGFDAPFFSITANEAMAMDPQQRWALELAYLSFENAGLTMPKLKGSRMAIYASTISDDYSKILSKDPDDLPRMSATGLAPSTLPARISWYFDLQGPSFHLDTACSGSMVSLDLAFQSFRNGETDCALIMGSSMFLTPETSMMLGQMNFLSPDSRCYSFDHRANGYARGEGLIGLVVKPLSAAIRDGNTIRALVRSTGTNQDGRTPTLTQPSTEAQERLIRSVYKKANLDFTKTRYFEAHGTGTPTGDPIEMESIGKVFKSSRSKTEPLYVGTVKANIGHLEGGSGLAGILKSVMILERGIIPPNALFEKINPRIDPDALHIAVPTESIDWPTNDLRRISVNSFGIGGTNGHAVLDDACHYLHDHQLQGHHNCFRDRETPFRNGVDAHIGSTQATQNGGTQSHDHVNGHVNGHDTTLNSVSASEPPKLLVWTAFDEATIRQVTERYSEYLKGYIGSDKNLLSNLAHTLSERRDHLRWRSFAVADSGSNVSDSDAFRVAKPTRALSGSYGINFLFTGQGAQYAGMGMGLMKYAVFKKTLQDFDDALARLGCPWSLFGSIDKLQDGQSIDQPEYSQPLCTALQIALVELLKTFGITPTAVVGHSSGEIAAAFTAGALSFDSACQVAYHRGRLACKLRTATSDAPGAMLSANISPDQVSEYLDKADQETVHVACVNSPLNITLSGSALTIDKLKQSLDREGIFAQKVNTGIAYHSPAMQAIAEEYAEVLESIRPPVGESSCTGVPMASSVTGHIIPANLLSTPRYWVDNLVSQVKFSDAIQTASELLGAGRFGASNGGFLEIGPHAALRRPVNDTLRQSSSHVSDAENIIGYHSALYRSKPAVQSLMEMAGQLFSVGYPVIVSAVNQELESKPSMLTNCPSYPFNHSRKYWSESRLSKDFRLRGDSTWSVLGRRATDWNPLDPRWRNVLTLDSAPWLGDHVVNNNIVVPGTAMLVMSLQAVHQLATPERPLAGFLIKSARFSSPIMLANADSKTETMVQVHPVRKSYEKEVRSFDVKIYAYSNERWTECFEARVMLQYATDLSNLDGDSEQMIDHERVKEQCQETAAACTRKITPRAFYTFLNEYIGLKYGKTFQLLEDIRWDGKNSAVASVGTSTTEPLMAGDYPQPTVLDAAIHLCLAQLSRGLTLTGATLVPHEISNAWISATGWKCSSVQLLSEAAYRSDSTSAEMAVKILDSEGTPLCSVGQLKLAAVSKSGNSQSQEKVHLYKIASDAQLSMLSPEKLQALCLAPTAPEPQYLGYAKALGPALLFFANKAMSQLGPQDLVNAPPHMEKYLSSLKPLLAENKHEIMLTESDYFNVLEQYAGKTESWRLLPAVAQNLVPLIKGEVDVLELFFDDGMVEDYYASIFKELLDDRLRRFLRLVSHEKPALRILEVGAGTGAMTRGILDTLHQFEIEEGSMRFAEYVYTDISPGFFDHAKTKFQQFEDRISFQKFDLEKSAQSQGLVAGSFDLIIAGSVIHAVSELNTTLQHLRGLLNDNGRLVLLEIVSPQNPCVAVPWGLLPGWWLAKEKWRSTNPLITEVQWDHVLKEAGFTGTDLVLRDHEDPKHGICSIMISKADAQHSLSNGSTLQGTTQSSSTHLVVLFDEQSSLQAELAGKLVHSHGGRLLPFSKLGEAKIDSRDVVISLLEIDRPLLSIIQEEEFSGLKSVLTQAKDIMWATAVNPESPAYALYSCAKGFLRSLRSEAIEKHIVTLSIETSDPAANSAHYLEYIQESLRVSFEGERARDTEYIVRDGVFYTERLAQEIELENRTQSSGQLQPRIEPWSGGSPVKLDIPVPGLLDTLRFVEDTEYVNDLSPEDVEIEAKAWPLSFRDIFIALGRLEGETPGFECAGVVTRVGTNVTDFRPGDRVALASPGCIKTYPRAHMDYVQHIPDDASFEDAASGVNPAMTAYHALINQARLEEGEKILIHSAAGSTGQMAIWIAKSVGAEIFVTVGSDEKKQLLIDRFGIAADHIFYSRNTTFAGGIMRATDNRGVDVVLNSLSGDGLIASWDCVAPYGRFIEIGKADISENTPLPMSGFKKNVSFCAIDLHHMALTNRALVKKLFAKVTDLFSRNIMQKPYPRHVYTIWDIEEALRYMQSGKHIGRIIITADCEKSGTKLVRNSTSWTFDANASYVIAGGFGGLGRSMGLWLATRGAKNLVILSRSGTSSATSQSLVEELKELGSNVYAPRCDVSSSTDLANVIEECGRNMPPIKGVLNAAMVLQDAIVENMTHAQFRTAVQTKVQSSWNLHNLLPPNLDFFIMLSSLSGIYGSAAQSNYAAGCTYQDALAKYRIARGQKAVSFDVGWMRTIGIIAEKEDYRRTREVTRDMVPIEEKDFLALLEVYCDPSRTLQSLDKAQLLIGARTPAEYKERGFASSRRYAMPLFMGFEQSFGSTSGAASGGQRDMALMDDFSVLFQKATSAEEKSAIVVKGLAGMLARALMIPADDISQTRSLSDYGVDSLMAVELRNWISNKFDTNIGVFDIMGGKPIHAIGDLVVSRSIMDISG</sequence>
<dbReference type="GO" id="GO:0031177">
    <property type="term" value="F:phosphopantetheine binding"/>
    <property type="evidence" value="ECO:0007669"/>
    <property type="project" value="InterPro"/>
</dbReference>
<feature type="domain" description="PKS/mFAS DH" evidence="11">
    <location>
        <begin position="979"/>
        <end position="1290"/>
    </location>
</feature>
<accession>W3WY57</accession>
<dbReference type="Gene3D" id="3.40.366.10">
    <property type="entry name" value="Malonyl-Coenzyme A Acyl Carrier Protein, domain 2"/>
    <property type="match status" value="1"/>
</dbReference>
<dbReference type="CDD" id="cd05195">
    <property type="entry name" value="enoyl_red"/>
    <property type="match status" value="1"/>
</dbReference>
<dbReference type="InterPro" id="IPR020841">
    <property type="entry name" value="PKS_Beta-ketoAc_synthase_dom"/>
</dbReference>
<dbReference type="SUPFAM" id="SSF52151">
    <property type="entry name" value="FabD/lysophospholipase-like"/>
    <property type="match status" value="1"/>
</dbReference>
<evidence type="ECO:0000259" key="11">
    <source>
        <dbReference type="PROSITE" id="PS52019"/>
    </source>
</evidence>
<dbReference type="Gene3D" id="1.10.1200.10">
    <property type="entry name" value="ACP-like"/>
    <property type="match status" value="1"/>
</dbReference>
<dbReference type="InterPro" id="IPR006162">
    <property type="entry name" value="Ppantetheine_attach_site"/>
</dbReference>
<evidence type="ECO:0000259" key="9">
    <source>
        <dbReference type="PROSITE" id="PS50075"/>
    </source>
</evidence>
<dbReference type="Pfam" id="PF14765">
    <property type="entry name" value="PS-DH"/>
    <property type="match status" value="1"/>
</dbReference>
<dbReference type="Pfam" id="PF08242">
    <property type="entry name" value="Methyltransf_12"/>
    <property type="match status" value="1"/>
</dbReference>
<dbReference type="InterPro" id="IPR020843">
    <property type="entry name" value="ER"/>
</dbReference>
<dbReference type="SUPFAM" id="SSF53901">
    <property type="entry name" value="Thiolase-like"/>
    <property type="match status" value="1"/>
</dbReference>
<dbReference type="Pfam" id="PF16197">
    <property type="entry name" value="KAsynt_C_assoc"/>
    <property type="match status" value="1"/>
</dbReference>
<keyword evidence="6" id="KW-0511">Multifunctional enzyme</keyword>
<dbReference type="Pfam" id="PF13602">
    <property type="entry name" value="ADH_zinc_N_2"/>
    <property type="match status" value="1"/>
</dbReference>
<dbReference type="SUPFAM" id="SSF53335">
    <property type="entry name" value="S-adenosyl-L-methionine-dependent methyltransferases"/>
    <property type="match status" value="1"/>
</dbReference>
<dbReference type="CDD" id="cd00833">
    <property type="entry name" value="PKS"/>
    <property type="match status" value="1"/>
</dbReference>
<dbReference type="InterPro" id="IPR036736">
    <property type="entry name" value="ACP-like_sf"/>
</dbReference>
<dbReference type="InterPro" id="IPR016035">
    <property type="entry name" value="Acyl_Trfase/lysoPLipase"/>
</dbReference>
<evidence type="ECO:0000256" key="2">
    <source>
        <dbReference type="ARBA" id="ARBA00022553"/>
    </source>
</evidence>
<dbReference type="InterPro" id="IPR057326">
    <property type="entry name" value="KR_dom"/>
</dbReference>
<dbReference type="InterPro" id="IPR016039">
    <property type="entry name" value="Thiolase-like"/>
</dbReference>
<dbReference type="CDD" id="cd02440">
    <property type="entry name" value="AdoMet_MTases"/>
    <property type="match status" value="1"/>
</dbReference>
<dbReference type="PROSITE" id="PS52004">
    <property type="entry name" value="KS3_2"/>
    <property type="match status" value="1"/>
</dbReference>
<feature type="active site" description="Proton donor; for dehydratase activity" evidence="8">
    <location>
        <position position="1203"/>
    </location>
</feature>
<evidence type="ECO:0000313" key="13">
    <source>
        <dbReference type="Proteomes" id="UP000030651"/>
    </source>
</evidence>
<evidence type="ECO:0000256" key="8">
    <source>
        <dbReference type="PROSITE-ProRule" id="PRU01363"/>
    </source>
</evidence>
<dbReference type="PANTHER" id="PTHR43775">
    <property type="entry name" value="FATTY ACID SYNTHASE"/>
    <property type="match status" value="1"/>
</dbReference>
<dbReference type="RefSeq" id="XP_007836916.1">
    <property type="nucleotide sequence ID" value="XM_007838725.1"/>
</dbReference>
<dbReference type="SUPFAM" id="SSF47336">
    <property type="entry name" value="ACP-like"/>
    <property type="match status" value="1"/>
</dbReference>
<dbReference type="InterPro" id="IPR014031">
    <property type="entry name" value="Ketoacyl_synth_C"/>
</dbReference>
<dbReference type="Pfam" id="PF00698">
    <property type="entry name" value="Acyl_transf_1"/>
    <property type="match status" value="1"/>
</dbReference>
<dbReference type="SMART" id="SM00822">
    <property type="entry name" value="PKS_KR"/>
    <property type="match status" value="1"/>
</dbReference>
<dbReference type="GO" id="GO:0016491">
    <property type="term" value="F:oxidoreductase activity"/>
    <property type="evidence" value="ECO:0007669"/>
    <property type="project" value="UniProtKB-KW"/>
</dbReference>
<dbReference type="InterPro" id="IPR013968">
    <property type="entry name" value="PKS_KR"/>
</dbReference>
<dbReference type="GO" id="GO:0044550">
    <property type="term" value="P:secondary metabolite biosynthetic process"/>
    <property type="evidence" value="ECO:0007669"/>
    <property type="project" value="TreeGrafter"/>
</dbReference>
<dbReference type="eggNOG" id="KOG1202">
    <property type="taxonomic scope" value="Eukaryota"/>
</dbReference>
<dbReference type="Gene3D" id="3.30.70.3290">
    <property type="match status" value="1"/>
</dbReference>
<dbReference type="OMA" id="IATNFMA"/>
<dbReference type="Gene3D" id="3.10.129.110">
    <property type="entry name" value="Polyketide synthase dehydratase"/>
    <property type="match status" value="1"/>
</dbReference>
<dbReference type="SUPFAM" id="SSF51735">
    <property type="entry name" value="NAD(P)-binding Rossmann-fold domains"/>
    <property type="match status" value="2"/>
</dbReference>
<dbReference type="InterPro" id="IPR014030">
    <property type="entry name" value="Ketoacyl_synth_N"/>
</dbReference>
<dbReference type="SMART" id="SM00827">
    <property type="entry name" value="PKS_AT"/>
    <property type="match status" value="1"/>
</dbReference>
<proteinExistence type="predicted"/>
<dbReference type="STRING" id="1229662.W3WY57"/>
<feature type="domain" description="Ketosynthase family 3 (KS3)" evidence="10">
    <location>
        <begin position="5"/>
        <end position="431"/>
    </location>
</feature>
<evidence type="ECO:0000256" key="5">
    <source>
        <dbReference type="ARBA" id="ARBA00023002"/>
    </source>
</evidence>
<dbReference type="SUPFAM" id="SSF50129">
    <property type="entry name" value="GroES-like"/>
    <property type="match status" value="1"/>
</dbReference>
<dbReference type="Pfam" id="PF08240">
    <property type="entry name" value="ADH_N"/>
    <property type="match status" value="1"/>
</dbReference>
<organism evidence="12 13">
    <name type="scientific">Pestalotiopsis fici (strain W106-1 / CGMCC3.15140)</name>
    <dbReference type="NCBI Taxonomy" id="1229662"/>
    <lineage>
        <taxon>Eukaryota</taxon>
        <taxon>Fungi</taxon>
        <taxon>Dikarya</taxon>
        <taxon>Ascomycota</taxon>
        <taxon>Pezizomycotina</taxon>
        <taxon>Sordariomycetes</taxon>
        <taxon>Xylariomycetidae</taxon>
        <taxon>Amphisphaeriales</taxon>
        <taxon>Sporocadaceae</taxon>
        <taxon>Pestalotiopsis</taxon>
    </lineage>
</organism>
<evidence type="ECO:0000256" key="6">
    <source>
        <dbReference type="ARBA" id="ARBA00023268"/>
    </source>
</evidence>
<evidence type="ECO:0000256" key="4">
    <source>
        <dbReference type="ARBA" id="ARBA00022857"/>
    </source>
</evidence>
<reference evidence="13" key="1">
    <citation type="journal article" date="2015" name="BMC Genomics">
        <title>Genomic and transcriptomic analysis of the endophytic fungus Pestalotiopsis fici reveals its lifestyle and high potential for synthesis of natural products.</title>
        <authorList>
            <person name="Wang X."/>
            <person name="Zhang X."/>
            <person name="Liu L."/>
            <person name="Xiang M."/>
            <person name="Wang W."/>
            <person name="Sun X."/>
            <person name="Che Y."/>
            <person name="Guo L."/>
            <person name="Liu G."/>
            <person name="Guo L."/>
            <person name="Wang C."/>
            <person name="Yin W.B."/>
            <person name="Stadler M."/>
            <person name="Zhang X."/>
            <person name="Liu X."/>
        </authorList>
    </citation>
    <scope>NUCLEOTIDE SEQUENCE [LARGE SCALE GENOMIC DNA]</scope>
    <source>
        <strain evidence="13">W106-1 / CGMCC3.15140</strain>
    </source>
</reference>
<dbReference type="FunFam" id="3.40.50.720:FF:000209">
    <property type="entry name" value="Polyketide synthase Pks12"/>
    <property type="match status" value="1"/>
</dbReference>
<gene>
    <name evidence="12" type="ORF">PFICI_10144</name>
</gene>
<dbReference type="Pfam" id="PF21089">
    <property type="entry name" value="PKS_DH_N"/>
    <property type="match status" value="1"/>
</dbReference>
<dbReference type="Pfam" id="PF02801">
    <property type="entry name" value="Ketoacyl-synt_C"/>
    <property type="match status" value="1"/>
</dbReference>
<dbReference type="Gene3D" id="3.40.50.150">
    <property type="entry name" value="Vaccinia Virus protein VP39"/>
    <property type="match status" value="1"/>
</dbReference>
<evidence type="ECO:0000256" key="3">
    <source>
        <dbReference type="ARBA" id="ARBA00022679"/>
    </source>
</evidence>
<dbReference type="PROSITE" id="PS50075">
    <property type="entry name" value="CARRIER"/>
    <property type="match status" value="1"/>
</dbReference>
<dbReference type="OrthoDB" id="329835at2759"/>